<dbReference type="Pfam" id="PF00440">
    <property type="entry name" value="TetR_N"/>
    <property type="match status" value="1"/>
</dbReference>
<organism evidence="6 7">
    <name type="scientific">Chondromyces crocatus</name>
    <dbReference type="NCBI Taxonomy" id="52"/>
    <lineage>
        <taxon>Bacteria</taxon>
        <taxon>Pseudomonadati</taxon>
        <taxon>Myxococcota</taxon>
        <taxon>Polyangia</taxon>
        <taxon>Polyangiales</taxon>
        <taxon>Polyangiaceae</taxon>
        <taxon>Chondromyces</taxon>
    </lineage>
</organism>
<dbReference type="InterPro" id="IPR036271">
    <property type="entry name" value="Tet_transcr_reg_TetR-rel_C_sf"/>
</dbReference>
<dbReference type="SUPFAM" id="SSF48498">
    <property type="entry name" value="Tetracyclin repressor-like, C-terminal domain"/>
    <property type="match status" value="1"/>
</dbReference>
<feature type="DNA-binding region" description="H-T-H motif" evidence="4">
    <location>
        <begin position="92"/>
        <end position="111"/>
    </location>
</feature>
<dbReference type="PANTHER" id="PTHR30055:SF234">
    <property type="entry name" value="HTH-TYPE TRANSCRIPTIONAL REGULATOR BETI"/>
    <property type="match status" value="1"/>
</dbReference>
<gene>
    <name evidence="6" type="ORF">CMC5_075260</name>
</gene>
<dbReference type="GO" id="GO:0000976">
    <property type="term" value="F:transcription cis-regulatory region binding"/>
    <property type="evidence" value="ECO:0007669"/>
    <property type="project" value="TreeGrafter"/>
</dbReference>
<dbReference type="STRING" id="52.CMC5_075260"/>
<dbReference type="GO" id="GO:0003700">
    <property type="term" value="F:DNA-binding transcription factor activity"/>
    <property type="evidence" value="ECO:0007669"/>
    <property type="project" value="TreeGrafter"/>
</dbReference>
<dbReference type="Gene3D" id="1.10.10.60">
    <property type="entry name" value="Homeodomain-like"/>
    <property type="match status" value="1"/>
</dbReference>
<dbReference type="Pfam" id="PF14246">
    <property type="entry name" value="TetR_C_7"/>
    <property type="match status" value="1"/>
</dbReference>
<dbReference type="Proteomes" id="UP000067626">
    <property type="component" value="Chromosome"/>
</dbReference>
<evidence type="ECO:0000256" key="3">
    <source>
        <dbReference type="ARBA" id="ARBA00023163"/>
    </source>
</evidence>
<dbReference type="RefSeq" id="WP_050434784.1">
    <property type="nucleotide sequence ID" value="NZ_CP012159.1"/>
</dbReference>
<evidence type="ECO:0000259" key="5">
    <source>
        <dbReference type="PROSITE" id="PS50977"/>
    </source>
</evidence>
<reference evidence="6 7" key="1">
    <citation type="submission" date="2015-07" db="EMBL/GenBank/DDBJ databases">
        <title>Genome analysis of myxobacterium Chondromyces crocatus Cm c5 reveals a high potential for natural compound synthesis and the genetic basis for the loss of fruiting body formation.</title>
        <authorList>
            <person name="Zaburannyi N."/>
            <person name="Bunk B."/>
            <person name="Maier J."/>
            <person name="Overmann J."/>
            <person name="Mueller R."/>
        </authorList>
    </citation>
    <scope>NUCLEOTIDE SEQUENCE [LARGE SCALE GENOMIC DNA]</scope>
    <source>
        <strain evidence="6 7">Cm c5</strain>
    </source>
</reference>
<evidence type="ECO:0000313" key="7">
    <source>
        <dbReference type="Proteomes" id="UP000067626"/>
    </source>
</evidence>
<dbReference type="PROSITE" id="PS50977">
    <property type="entry name" value="HTH_TETR_2"/>
    <property type="match status" value="1"/>
</dbReference>
<dbReference type="EMBL" id="CP012159">
    <property type="protein sequence ID" value="AKT43294.1"/>
    <property type="molecule type" value="Genomic_DNA"/>
</dbReference>
<proteinExistence type="predicted"/>
<protein>
    <recommendedName>
        <fullName evidence="5">HTH tetR-type domain-containing protein</fullName>
    </recommendedName>
</protein>
<evidence type="ECO:0000313" key="6">
    <source>
        <dbReference type="EMBL" id="AKT43294.1"/>
    </source>
</evidence>
<keyword evidence="7" id="KW-1185">Reference proteome</keyword>
<dbReference type="OrthoDB" id="9796019at2"/>
<name>A0A0K1ER44_CHOCO</name>
<dbReference type="AlphaFoldDB" id="A0A0K1ER44"/>
<keyword evidence="3" id="KW-0804">Transcription</keyword>
<evidence type="ECO:0000256" key="4">
    <source>
        <dbReference type="PROSITE-ProRule" id="PRU00335"/>
    </source>
</evidence>
<dbReference type="InterPro" id="IPR039536">
    <property type="entry name" value="TetR_C_Proteobacteria"/>
</dbReference>
<dbReference type="Gene3D" id="1.10.357.10">
    <property type="entry name" value="Tetracycline Repressor, domain 2"/>
    <property type="match status" value="2"/>
</dbReference>
<keyword evidence="1" id="KW-0805">Transcription regulation</keyword>
<accession>A0A0K1ER44</accession>
<feature type="domain" description="HTH tetR-type" evidence="5">
    <location>
        <begin position="69"/>
        <end position="129"/>
    </location>
</feature>
<dbReference type="InterPro" id="IPR050109">
    <property type="entry name" value="HTH-type_TetR-like_transc_reg"/>
</dbReference>
<dbReference type="KEGG" id="ccro:CMC5_075260"/>
<dbReference type="InterPro" id="IPR009057">
    <property type="entry name" value="Homeodomain-like_sf"/>
</dbReference>
<evidence type="ECO:0000256" key="1">
    <source>
        <dbReference type="ARBA" id="ARBA00023015"/>
    </source>
</evidence>
<sequence>MKTPLDERARLLGEAAALIRESKGFSVAGLAERVGLSRAAVYRLVGGHEAILGALRAAGQVDEGEAARTDARERILDAMTERLRTQRFGRLTVEEIAGEAGVSAMTVYRHFGDRPGLLRAFMEERSPRGDLRALLKGIGNDEVPEVVLTALARRALGFAAAFPHIVRMLISPDPEEDELLRPLRNGGNRGREALASYLDAQMQRGRLRHEDAALLAELFVGMVVALALKRSGPGDLDAAAGLLVRTFLEGHATRGGGEGVGHGS</sequence>
<dbReference type="InterPro" id="IPR001647">
    <property type="entry name" value="HTH_TetR"/>
</dbReference>
<evidence type="ECO:0000256" key="2">
    <source>
        <dbReference type="ARBA" id="ARBA00023125"/>
    </source>
</evidence>
<keyword evidence="2 4" id="KW-0238">DNA-binding</keyword>
<dbReference type="PANTHER" id="PTHR30055">
    <property type="entry name" value="HTH-TYPE TRANSCRIPTIONAL REGULATOR RUTR"/>
    <property type="match status" value="1"/>
</dbReference>
<dbReference type="SUPFAM" id="SSF46689">
    <property type="entry name" value="Homeodomain-like"/>
    <property type="match status" value="2"/>
</dbReference>